<evidence type="ECO:0000256" key="11">
    <source>
        <dbReference type="SAM" id="SignalP"/>
    </source>
</evidence>
<evidence type="ECO:0000256" key="5">
    <source>
        <dbReference type="ARBA" id="ARBA00022737"/>
    </source>
</evidence>
<evidence type="ECO:0000256" key="8">
    <source>
        <dbReference type="ARBA" id="ARBA00023034"/>
    </source>
</evidence>
<dbReference type="HOGENOM" id="CLU_824107_0_0_1"/>
<gene>
    <name evidence="14" type="primary">COPB</name>
    <name evidence="14" type="ORF">NBO_50g0004</name>
</gene>
<dbReference type="STRING" id="578461.R0MIH1"/>
<dbReference type="VEuPathDB" id="MicrosporidiaDB:NBO_50g0004"/>
<dbReference type="PANTHER" id="PTHR10635">
    <property type="entry name" value="COATOMER SUBUNIT BETA"/>
    <property type="match status" value="1"/>
</dbReference>
<keyword evidence="4" id="KW-0963">Cytoplasm</keyword>
<dbReference type="AlphaFoldDB" id="R0MIH1"/>
<keyword evidence="7" id="KW-0653">Protein transport</keyword>
<evidence type="ECO:0000256" key="4">
    <source>
        <dbReference type="ARBA" id="ARBA00022490"/>
    </source>
</evidence>
<dbReference type="PANTHER" id="PTHR10635:SF0">
    <property type="entry name" value="COATOMER SUBUNIT BETA"/>
    <property type="match status" value="1"/>
</dbReference>
<comment type="subcellular location">
    <subcellularLocation>
        <location evidence="2">Cytoplasmic vesicle</location>
        <location evidence="2">COPI-coated vesicle membrane</location>
        <topology evidence="2">Peripheral membrane protein</topology>
        <orientation evidence="2">Cytoplasmic side</orientation>
    </subcellularLocation>
    <subcellularLocation>
        <location evidence="1">Golgi apparatus membrane</location>
        <topology evidence="1">Peripheral membrane protein</topology>
        <orientation evidence="1">Cytoplasmic side</orientation>
    </subcellularLocation>
</comment>
<dbReference type="Proteomes" id="UP000016927">
    <property type="component" value="Unassembled WGS sequence"/>
</dbReference>
<proteinExistence type="predicted"/>
<organism evidence="14 15">
    <name type="scientific">Nosema bombycis (strain CQ1 / CVCC 102059)</name>
    <name type="common">Microsporidian parasite</name>
    <name type="synonym">Pebrine of silkworm</name>
    <dbReference type="NCBI Taxonomy" id="578461"/>
    <lineage>
        <taxon>Eukaryota</taxon>
        <taxon>Fungi</taxon>
        <taxon>Fungi incertae sedis</taxon>
        <taxon>Microsporidia</taxon>
        <taxon>Nosematidae</taxon>
        <taxon>Nosema</taxon>
    </lineage>
</organism>
<evidence type="ECO:0000259" key="12">
    <source>
        <dbReference type="Pfam" id="PF07718"/>
    </source>
</evidence>
<evidence type="ECO:0000256" key="1">
    <source>
        <dbReference type="ARBA" id="ARBA00004255"/>
    </source>
</evidence>
<keyword evidence="8" id="KW-0333">Golgi apparatus</keyword>
<dbReference type="GO" id="GO:0006886">
    <property type="term" value="P:intracellular protein transport"/>
    <property type="evidence" value="ECO:0007669"/>
    <property type="project" value="InterPro"/>
</dbReference>
<name>R0MIH1_NOSB1</name>
<dbReference type="InterPro" id="IPR029446">
    <property type="entry name" value="COPB1_appendage_platform_dom"/>
</dbReference>
<accession>R0MIH1</accession>
<protein>
    <submittedName>
        <fullName evidence="14">Coatomer subunit beta</fullName>
    </submittedName>
</protein>
<evidence type="ECO:0000256" key="6">
    <source>
        <dbReference type="ARBA" id="ARBA00022892"/>
    </source>
</evidence>
<keyword evidence="3" id="KW-0813">Transport</keyword>
<dbReference type="GO" id="GO:0006891">
    <property type="term" value="P:intra-Golgi vesicle-mediated transport"/>
    <property type="evidence" value="ECO:0007669"/>
    <property type="project" value="TreeGrafter"/>
</dbReference>
<evidence type="ECO:0000256" key="7">
    <source>
        <dbReference type="ARBA" id="ARBA00022927"/>
    </source>
</evidence>
<evidence type="ECO:0000256" key="3">
    <source>
        <dbReference type="ARBA" id="ARBA00022448"/>
    </source>
</evidence>
<dbReference type="GO" id="GO:0006888">
    <property type="term" value="P:endoplasmic reticulum to Golgi vesicle-mediated transport"/>
    <property type="evidence" value="ECO:0007669"/>
    <property type="project" value="TreeGrafter"/>
</dbReference>
<feature type="chain" id="PRO_5004355210" evidence="11">
    <location>
        <begin position="30"/>
        <end position="337"/>
    </location>
</feature>
<evidence type="ECO:0000256" key="10">
    <source>
        <dbReference type="ARBA" id="ARBA00023329"/>
    </source>
</evidence>
<dbReference type="Pfam" id="PF14806">
    <property type="entry name" value="Coatomer_b_Cpla"/>
    <property type="match status" value="1"/>
</dbReference>
<dbReference type="GO" id="GO:0005198">
    <property type="term" value="F:structural molecule activity"/>
    <property type="evidence" value="ECO:0007669"/>
    <property type="project" value="InterPro"/>
</dbReference>
<keyword evidence="5" id="KW-0677">Repeat</keyword>
<keyword evidence="6" id="KW-0931">ER-Golgi transport</keyword>
<dbReference type="OrthoDB" id="10261439at2759"/>
<dbReference type="InterPro" id="IPR016460">
    <property type="entry name" value="COPB1"/>
</dbReference>
<evidence type="ECO:0000313" key="14">
    <source>
        <dbReference type="EMBL" id="EOB13945.1"/>
    </source>
</evidence>
<keyword evidence="10" id="KW-0968">Cytoplasmic vesicle</keyword>
<feature type="domain" description="Coatomer beta subunit C-terminal" evidence="12">
    <location>
        <begin position="92"/>
        <end position="192"/>
    </location>
</feature>
<evidence type="ECO:0000313" key="15">
    <source>
        <dbReference type="Proteomes" id="UP000016927"/>
    </source>
</evidence>
<dbReference type="GO" id="GO:0000139">
    <property type="term" value="C:Golgi membrane"/>
    <property type="evidence" value="ECO:0007669"/>
    <property type="project" value="UniProtKB-SubCell"/>
</dbReference>
<keyword evidence="11" id="KW-0732">Signal</keyword>
<evidence type="ECO:0000259" key="13">
    <source>
        <dbReference type="Pfam" id="PF14806"/>
    </source>
</evidence>
<dbReference type="Pfam" id="PF07718">
    <property type="entry name" value="Coatamer_beta_C"/>
    <property type="match status" value="1"/>
</dbReference>
<feature type="domain" description="Coatomer beta subunit appendage platform" evidence="13">
    <location>
        <begin position="207"/>
        <end position="325"/>
    </location>
</feature>
<dbReference type="GO" id="GO:0030126">
    <property type="term" value="C:COPI vesicle coat"/>
    <property type="evidence" value="ECO:0007669"/>
    <property type="project" value="InterPro"/>
</dbReference>
<sequence>MFYKIKENKEDLLVDLLALLLLFFRHVKDNDLCSTETIVSCIRRLRSPVIETPSNAESQRSVPKAGVCDPLDFKFLRIREDEKITMLSKFLDSREQTESISNVHQLTGLSDPIYVECNVIYSRFEIVLDILMINQTDSYLQNMLFDFGSSPNLKPSYVSTPENMKARSAVSRKLVFKVLDSSNGFINGSVTFKYPSASGEYANRVYTLNFSEIKTYVSDFLEPKSITSEDFREMWRKMEWENVYSVKISSNSTLSDILNVFKRKLKGNIVDCKDNEDFLVGNISATTKQNNDILFNVCMTKDGQFINLECRVRSSKEEVVKSLNDILNEVVKLNKSL</sequence>
<dbReference type="InterPro" id="IPR011710">
    <property type="entry name" value="Coatomer_bsu_C"/>
</dbReference>
<reference evidence="14 15" key="1">
    <citation type="journal article" date="2013" name="BMC Genomics">
        <title>Comparative genomics of parasitic silkworm microsporidia reveal an association between genome expansion and host adaptation.</title>
        <authorList>
            <person name="Pan G."/>
            <person name="Xu J."/>
            <person name="Li T."/>
            <person name="Xia Q."/>
            <person name="Liu S.L."/>
            <person name="Zhang G."/>
            <person name="Li S."/>
            <person name="Li C."/>
            <person name="Liu H."/>
            <person name="Yang L."/>
            <person name="Liu T."/>
            <person name="Zhang X."/>
            <person name="Wu Z."/>
            <person name="Fan W."/>
            <person name="Dang X."/>
            <person name="Xiang H."/>
            <person name="Tao M."/>
            <person name="Li Y."/>
            <person name="Hu J."/>
            <person name="Li Z."/>
            <person name="Lin L."/>
            <person name="Luo J."/>
            <person name="Geng L."/>
            <person name="Wang L."/>
            <person name="Long M."/>
            <person name="Wan Y."/>
            <person name="He N."/>
            <person name="Zhang Z."/>
            <person name="Lu C."/>
            <person name="Keeling P.J."/>
            <person name="Wang J."/>
            <person name="Xiang Z."/>
            <person name="Zhou Z."/>
        </authorList>
    </citation>
    <scope>NUCLEOTIDE SEQUENCE [LARGE SCALE GENOMIC DNA]</scope>
    <source>
        <strain evidence="15">CQ1 / CVCC 102059</strain>
    </source>
</reference>
<evidence type="ECO:0000256" key="2">
    <source>
        <dbReference type="ARBA" id="ARBA00004347"/>
    </source>
</evidence>
<dbReference type="EMBL" id="KB908958">
    <property type="protein sequence ID" value="EOB13945.1"/>
    <property type="molecule type" value="Genomic_DNA"/>
</dbReference>
<feature type="signal peptide" evidence="11">
    <location>
        <begin position="1"/>
        <end position="29"/>
    </location>
</feature>
<evidence type="ECO:0000256" key="9">
    <source>
        <dbReference type="ARBA" id="ARBA00023136"/>
    </source>
</evidence>
<keyword evidence="15" id="KW-1185">Reference proteome</keyword>
<keyword evidence="9" id="KW-0472">Membrane</keyword>